<keyword evidence="2" id="KW-1185">Reference proteome</keyword>
<accession>A0A2J6RXD6</accession>
<evidence type="ECO:0000313" key="2">
    <source>
        <dbReference type="Proteomes" id="UP000235786"/>
    </source>
</evidence>
<evidence type="ECO:0000313" key="1">
    <source>
        <dbReference type="EMBL" id="PMD43176.1"/>
    </source>
</evidence>
<organism evidence="1 2">
    <name type="scientific">Hyaloscypha variabilis (strain UAMH 11265 / GT02V1 / F)</name>
    <name type="common">Meliniomyces variabilis</name>
    <dbReference type="NCBI Taxonomy" id="1149755"/>
    <lineage>
        <taxon>Eukaryota</taxon>
        <taxon>Fungi</taxon>
        <taxon>Dikarya</taxon>
        <taxon>Ascomycota</taxon>
        <taxon>Pezizomycotina</taxon>
        <taxon>Leotiomycetes</taxon>
        <taxon>Helotiales</taxon>
        <taxon>Hyaloscyphaceae</taxon>
        <taxon>Hyaloscypha</taxon>
        <taxon>Hyaloscypha variabilis</taxon>
    </lineage>
</organism>
<dbReference type="EMBL" id="KZ613942">
    <property type="protein sequence ID" value="PMD43176.1"/>
    <property type="molecule type" value="Genomic_DNA"/>
</dbReference>
<protein>
    <submittedName>
        <fullName evidence="1">Uncharacterized protein</fullName>
    </submittedName>
</protein>
<dbReference type="OrthoDB" id="5280080at2759"/>
<sequence length="160" mass="17258">MSVPDSTSKVASSATTPALPDNVCIFSPADPNAASALLNGRIFTRLSASIQTEPSKLSAALRNSLQPEACESFCLIHRNTILIFDSNDDGEELQNLHHEHFRLVCLALKDADIGLDVSRCILDAPNVLQAGFQLDKMSRGSVLVIDLMGEENDDDSDSDD</sequence>
<reference evidence="1 2" key="1">
    <citation type="submission" date="2016-04" db="EMBL/GenBank/DDBJ databases">
        <title>A degradative enzymes factory behind the ericoid mycorrhizal symbiosis.</title>
        <authorList>
            <consortium name="DOE Joint Genome Institute"/>
            <person name="Martino E."/>
            <person name="Morin E."/>
            <person name="Grelet G."/>
            <person name="Kuo A."/>
            <person name="Kohler A."/>
            <person name="Daghino S."/>
            <person name="Barry K."/>
            <person name="Choi C."/>
            <person name="Cichocki N."/>
            <person name="Clum A."/>
            <person name="Copeland A."/>
            <person name="Hainaut M."/>
            <person name="Haridas S."/>
            <person name="Labutti K."/>
            <person name="Lindquist E."/>
            <person name="Lipzen A."/>
            <person name="Khouja H.-R."/>
            <person name="Murat C."/>
            <person name="Ohm R."/>
            <person name="Olson A."/>
            <person name="Spatafora J."/>
            <person name="Veneault-Fourrey C."/>
            <person name="Henrissat B."/>
            <person name="Grigoriev I."/>
            <person name="Martin F."/>
            <person name="Perotto S."/>
        </authorList>
    </citation>
    <scope>NUCLEOTIDE SEQUENCE [LARGE SCALE GENOMIC DNA]</scope>
    <source>
        <strain evidence="1 2">F</strain>
    </source>
</reference>
<gene>
    <name evidence="1" type="ORF">L207DRAFT_509718</name>
</gene>
<name>A0A2J6RXD6_HYAVF</name>
<proteinExistence type="predicted"/>
<dbReference type="AlphaFoldDB" id="A0A2J6RXD6"/>
<dbReference type="Proteomes" id="UP000235786">
    <property type="component" value="Unassembled WGS sequence"/>
</dbReference>